<gene>
    <name evidence="6" type="ORF">FE784_10975</name>
</gene>
<comment type="similarity">
    <text evidence="2">Belongs to the bacterial solute-binding protein 1 family.</text>
</comment>
<organism evidence="6 7">
    <name type="scientific">Paenibacillus hemerocallicola</name>
    <dbReference type="NCBI Taxonomy" id="1172614"/>
    <lineage>
        <taxon>Bacteria</taxon>
        <taxon>Bacillati</taxon>
        <taxon>Bacillota</taxon>
        <taxon>Bacilli</taxon>
        <taxon>Bacillales</taxon>
        <taxon>Paenibacillaceae</taxon>
        <taxon>Paenibacillus</taxon>
    </lineage>
</organism>
<evidence type="ECO:0000256" key="3">
    <source>
        <dbReference type="ARBA" id="ARBA00022448"/>
    </source>
</evidence>
<dbReference type="AlphaFoldDB" id="A0A5C4TBB5"/>
<evidence type="ECO:0000256" key="1">
    <source>
        <dbReference type="ARBA" id="ARBA00004196"/>
    </source>
</evidence>
<proteinExistence type="inferred from homology"/>
<keyword evidence="4 5" id="KW-0732">Signal</keyword>
<dbReference type="Proteomes" id="UP000307943">
    <property type="component" value="Unassembled WGS sequence"/>
</dbReference>
<feature type="chain" id="PRO_5039209969" evidence="5">
    <location>
        <begin position="25"/>
        <end position="448"/>
    </location>
</feature>
<evidence type="ECO:0000256" key="2">
    <source>
        <dbReference type="ARBA" id="ARBA00008520"/>
    </source>
</evidence>
<dbReference type="InterPro" id="IPR050490">
    <property type="entry name" value="Bact_solute-bd_prot1"/>
</dbReference>
<dbReference type="InterPro" id="IPR006059">
    <property type="entry name" value="SBP"/>
</dbReference>
<dbReference type="PROSITE" id="PS51257">
    <property type="entry name" value="PROKAR_LIPOPROTEIN"/>
    <property type="match status" value="1"/>
</dbReference>
<evidence type="ECO:0000313" key="7">
    <source>
        <dbReference type="Proteomes" id="UP000307943"/>
    </source>
</evidence>
<dbReference type="SUPFAM" id="SSF53850">
    <property type="entry name" value="Periplasmic binding protein-like II"/>
    <property type="match status" value="1"/>
</dbReference>
<dbReference type="RefSeq" id="WP_139602244.1">
    <property type="nucleotide sequence ID" value="NZ_VDCQ01000012.1"/>
</dbReference>
<dbReference type="Pfam" id="PF01547">
    <property type="entry name" value="SBP_bac_1"/>
    <property type="match status" value="1"/>
</dbReference>
<keyword evidence="3" id="KW-0813">Transport</keyword>
<evidence type="ECO:0000256" key="4">
    <source>
        <dbReference type="ARBA" id="ARBA00022729"/>
    </source>
</evidence>
<dbReference type="PANTHER" id="PTHR43649">
    <property type="entry name" value="ARABINOSE-BINDING PROTEIN-RELATED"/>
    <property type="match status" value="1"/>
</dbReference>
<dbReference type="PANTHER" id="PTHR43649:SF31">
    <property type="entry name" value="SN-GLYCEROL-3-PHOSPHATE-BINDING PERIPLASMIC PROTEIN UGPB"/>
    <property type="match status" value="1"/>
</dbReference>
<dbReference type="OrthoDB" id="362670at2"/>
<dbReference type="GO" id="GO:0030313">
    <property type="term" value="C:cell envelope"/>
    <property type="evidence" value="ECO:0007669"/>
    <property type="project" value="UniProtKB-SubCell"/>
</dbReference>
<dbReference type="EMBL" id="VDCQ01000012">
    <property type="protein sequence ID" value="TNJ66192.1"/>
    <property type="molecule type" value="Genomic_DNA"/>
</dbReference>
<reference evidence="6 7" key="1">
    <citation type="submission" date="2019-05" db="EMBL/GenBank/DDBJ databases">
        <title>We sequenced the genome of Paenibacillus hemerocallicola KCTC 33185 for further insight into its adaptation and study the phylogeny of Paenibacillus.</title>
        <authorList>
            <person name="Narsing Rao M.P."/>
        </authorList>
    </citation>
    <scope>NUCLEOTIDE SEQUENCE [LARGE SCALE GENOMIC DNA]</scope>
    <source>
        <strain evidence="6 7">KCTC 33185</strain>
    </source>
</reference>
<evidence type="ECO:0000256" key="5">
    <source>
        <dbReference type="SAM" id="SignalP"/>
    </source>
</evidence>
<accession>A0A5C4TBB5</accession>
<protein>
    <submittedName>
        <fullName evidence="6">Extracellular solute-binding protein</fullName>
    </submittedName>
</protein>
<feature type="signal peptide" evidence="5">
    <location>
        <begin position="1"/>
        <end position="24"/>
    </location>
</feature>
<keyword evidence="7" id="KW-1185">Reference proteome</keyword>
<dbReference type="Gene3D" id="3.40.190.10">
    <property type="entry name" value="Periplasmic binding protein-like II"/>
    <property type="match status" value="1"/>
</dbReference>
<evidence type="ECO:0000313" key="6">
    <source>
        <dbReference type="EMBL" id="TNJ66192.1"/>
    </source>
</evidence>
<comment type="caution">
    <text evidence="6">The sequence shown here is derived from an EMBL/GenBank/DDBJ whole genome shotgun (WGS) entry which is preliminary data.</text>
</comment>
<name>A0A5C4TBB5_9BACL</name>
<sequence length="448" mass="49184">MTKKKKAMYGSMALAAVIALTSCGGQSDKGGAPTTGASEAGASQTTVPELAITEPVTVKLYSHYAAINNENDLQALFSTVREKHPNIKIELIKGITLTDMIAAGEVPDLVATTHFYMNGLLQLGVAGDLNEFVKTYKVDLAQFEPQAINAVKSYGKKGELYGIPYTLNYGVLLYNKDIFNKFGVPYPKDGMTWEQAIDLGKRVTRMDSGTQFIGLDLGTDRTLARGYSLGTVDSQGKAAFDSDGYKKTLTLMKNVYDIPGMIGDNKKYTYGVDYLIKDQKLAMFPSWLAAITSRLKAVEEAGQAFDWDVAGHPVFADKPGIGREIEFQSLMVPPTAKNKEAAYRVILTMIGEQSQSVMNKDRNLTILNKSEMKNQFSSNTDIFKGKNLAGVFSVKPAEAPIASDYDNENYKYLREATENMIFNGVDINSALRTANEKANKYIDEVKAR</sequence>
<comment type="subcellular location">
    <subcellularLocation>
        <location evidence="1">Cell envelope</location>
    </subcellularLocation>
</comment>